<dbReference type="AlphaFoldDB" id="A0AAW2ZE65"/>
<keyword evidence="1" id="KW-0343">GTPase activation</keyword>
<dbReference type="Gene3D" id="3.40.525.10">
    <property type="entry name" value="CRAL-TRIO lipid binding domain"/>
    <property type="match status" value="1"/>
</dbReference>
<dbReference type="Gene3D" id="1.10.506.10">
    <property type="entry name" value="GTPase Activation - p120gap, domain 1"/>
    <property type="match status" value="1"/>
</dbReference>
<dbReference type="Pfam" id="PF00616">
    <property type="entry name" value="RasGAP"/>
    <property type="match status" value="1"/>
</dbReference>
<protein>
    <submittedName>
        <fullName evidence="4">Ras GTPase activating protein</fullName>
    </submittedName>
</protein>
<dbReference type="InterPro" id="IPR001936">
    <property type="entry name" value="RasGAP_dom"/>
</dbReference>
<feature type="domain" description="Ras-GAP" evidence="3">
    <location>
        <begin position="48"/>
        <end position="249"/>
    </location>
</feature>
<evidence type="ECO:0000313" key="5">
    <source>
        <dbReference type="Proteomes" id="UP001431209"/>
    </source>
</evidence>
<feature type="region of interest" description="Disordered" evidence="2">
    <location>
        <begin position="363"/>
        <end position="419"/>
    </location>
</feature>
<evidence type="ECO:0000259" key="3">
    <source>
        <dbReference type="PROSITE" id="PS50018"/>
    </source>
</evidence>
<dbReference type="InterPro" id="IPR036865">
    <property type="entry name" value="CRAL-TRIO_dom_sf"/>
</dbReference>
<dbReference type="InterPro" id="IPR011992">
    <property type="entry name" value="EF-hand-dom_pair"/>
</dbReference>
<dbReference type="GO" id="GO:0005096">
    <property type="term" value="F:GTPase activator activity"/>
    <property type="evidence" value="ECO:0007669"/>
    <property type="project" value="UniProtKB-KW"/>
</dbReference>
<name>A0AAW2ZE65_9EUKA</name>
<accession>A0AAW2ZE65</accession>
<comment type="caution">
    <text evidence="4">The sequence shown here is derived from an EMBL/GenBank/DDBJ whole genome shotgun (WGS) entry which is preliminary data.</text>
</comment>
<keyword evidence="5" id="KW-1185">Reference proteome</keyword>
<dbReference type="Gene3D" id="1.10.238.10">
    <property type="entry name" value="EF-hand"/>
    <property type="match status" value="1"/>
</dbReference>
<dbReference type="EMBL" id="JAOPGA020001282">
    <property type="protein sequence ID" value="KAL0486907.1"/>
    <property type="molecule type" value="Genomic_DNA"/>
</dbReference>
<proteinExistence type="predicted"/>
<dbReference type="PANTHER" id="PTHR10194">
    <property type="entry name" value="RAS GTPASE-ACTIVATING PROTEINS"/>
    <property type="match status" value="1"/>
</dbReference>
<dbReference type="Proteomes" id="UP001431209">
    <property type="component" value="Unassembled WGS sequence"/>
</dbReference>
<sequence>MSVVGSPAVTGTQQLSGDIGRKYKRLVQILTSDPRYAKALADVTAPSQHEKLADSLTSLSIEIGASLSIIKALIGLEFDRKQSHPFTILRANSIVIKMMGKYTKKVGTEYLDICIGKLIKDIYAKPDLDLEVDETRVSGENAALLVEDRLKQVETICQGFVDRIMSQDMIDEMPREIRSICYFLVYNGEIYKMDFDKVILPLISGFIMLRYIGPCITVPNQWGIKVEMPAKFVRATLTLVARVLQKLSNGEQFGTETPHLMPLNTFIERNQPKLVNYLKQLLKDPLEQEGRLPFGDLQKTVTFEDIHLKSFDMKDLSFVHQMIYEYGYELIVSLQNEVIMTHDKRPLSIMSTETDFLALIQELGPPPETNKPSLSTVSRSPSEVTTTKKGKIFGDKGGKTPDESEPKKEGEAKKRDNFKNKTADEIEKSVISKSLGNLLEKIDMFDLTEFESSRFLYVGKPTRTNLPVFYLVLHRIEPHFFTFERQAHDLHLQDTQASMYRAVITFTRLMQENHLMNCQQIYLLHPTFKTMQAIEDVLNIMTSETRTKLVRTAHEWTDLNATIEASKIWIPFVSKKFVPLTYNVIKLGKNDKRKERLMKITNESILSIDPKSGIVQNEIMLQKIQEVRSRQGANEIIIKYVPETQQEIVNRGGGYFIKAGQHTDTKTHKYTCYTEQQRDIIVEAIYDAGIRSSSLVLPQTFLAQKQNKKNKKQNRMVKYTLDSILNFKDRIIKREIPYSTIQSFYLDTVNKRIMYVNFTHRGKEKCYVLEHERADVMRNALLDCIRRFKFNVQVEKDLFVVKDVDGVMDRFFAASRSKINADIDENRWKMILRIDQPCSDLKRLFKKFNPGNDGRALLSVENVRQVVVKIKLELSQDQINHLVEALDDKEKRGYITFDDLVCRWLYLKRLKVTVDKRRAVAKKRTS</sequence>
<dbReference type="SUPFAM" id="SSF47473">
    <property type="entry name" value="EF-hand"/>
    <property type="match status" value="1"/>
</dbReference>
<evidence type="ECO:0000256" key="2">
    <source>
        <dbReference type="SAM" id="MobiDB-lite"/>
    </source>
</evidence>
<dbReference type="InterPro" id="IPR008936">
    <property type="entry name" value="Rho_GTPase_activation_prot"/>
</dbReference>
<evidence type="ECO:0000313" key="4">
    <source>
        <dbReference type="EMBL" id="KAL0486907.1"/>
    </source>
</evidence>
<feature type="compositionally biased region" description="Polar residues" evidence="2">
    <location>
        <begin position="370"/>
        <end position="384"/>
    </location>
</feature>
<gene>
    <name evidence="4" type="ORF">AKO1_001246</name>
</gene>
<dbReference type="InterPro" id="IPR039360">
    <property type="entry name" value="Ras_GTPase"/>
</dbReference>
<dbReference type="PROSITE" id="PS50018">
    <property type="entry name" value="RAS_GTPASE_ACTIV_2"/>
    <property type="match status" value="1"/>
</dbReference>
<feature type="compositionally biased region" description="Basic and acidic residues" evidence="2">
    <location>
        <begin position="392"/>
        <end position="419"/>
    </location>
</feature>
<evidence type="ECO:0000256" key="1">
    <source>
        <dbReference type="ARBA" id="ARBA00022468"/>
    </source>
</evidence>
<organism evidence="4 5">
    <name type="scientific">Acrasis kona</name>
    <dbReference type="NCBI Taxonomy" id="1008807"/>
    <lineage>
        <taxon>Eukaryota</taxon>
        <taxon>Discoba</taxon>
        <taxon>Heterolobosea</taxon>
        <taxon>Tetramitia</taxon>
        <taxon>Eutetramitia</taxon>
        <taxon>Acrasidae</taxon>
        <taxon>Acrasis</taxon>
    </lineage>
</organism>
<dbReference type="PANTHER" id="PTHR10194:SF60">
    <property type="entry name" value="RAS GTPASE-ACTIVATING PROTEIN RASKOL"/>
    <property type="match status" value="1"/>
</dbReference>
<dbReference type="SUPFAM" id="SSF48350">
    <property type="entry name" value="GTPase activation domain, GAP"/>
    <property type="match status" value="1"/>
</dbReference>
<reference evidence="4 5" key="1">
    <citation type="submission" date="2024-03" db="EMBL/GenBank/DDBJ databases">
        <title>The Acrasis kona genome and developmental transcriptomes reveal deep origins of eukaryotic multicellular pathways.</title>
        <authorList>
            <person name="Sheikh S."/>
            <person name="Fu C.-J."/>
            <person name="Brown M.W."/>
            <person name="Baldauf S.L."/>
        </authorList>
    </citation>
    <scope>NUCLEOTIDE SEQUENCE [LARGE SCALE GENOMIC DNA]</scope>
    <source>
        <strain evidence="4 5">ATCC MYA-3509</strain>
    </source>
</reference>
<dbReference type="SMART" id="SM00323">
    <property type="entry name" value="RasGAP"/>
    <property type="match status" value="1"/>
</dbReference>